<comment type="caution">
    <text evidence="2">The sequence shown here is derived from an EMBL/GenBank/DDBJ whole genome shotgun (WGS) entry which is preliminary data.</text>
</comment>
<gene>
    <name evidence="2" type="ORF">BV898_10102</name>
</gene>
<accession>A0A1W0WKN4</accession>
<evidence type="ECO:0000313" key="3">
    <source>
        <dbReference type="Proteomes" id="UP000192578"/>
    </source>
</evidence>
<protein>
    <submittedName>
        <fullName evidence="2">Uncharacterized protein</fullName>
    </submittedName>
</protein>
<proteinExistence type="predicted"/>
<organism evidence="2 3">
    <name type="scientific">Hypsibius exemplaris</name>
    <name type="common">Freshwater tardigrade</name>
    <dbReference type="NCBI Taxonomy" id="2072580"/>
    <lineage>
        <taxon>Eukaryota</taxon>
        <taxon>Metazoa</taxon>
        <taxon>Ecdysozoa</taxon>
        <taxon>Tardigrada</taxon>
        <taxon>Eutardigrada</taxon>
        <taxon>Parachela</taxon>
        <taxon>Hypsibioidea</taxon>
        <taxon>Hypsibiidae</taxon>
        <taxon>Hypsibius</taxon>
    </lineage>
</organism>
<evidence type="ECO:0000256" key="1">
    <source>
        <dbReference type="SAM" id="MobiDB-lite"/>
    </source>
</evidence>
<reference evidence="3" key="1">
    <citation type="submission" date="2017-01" db="EMBL/GenBank/DDBJ databases">
        <title>Comparative genomics of anhydrobiosis in the tardigrade Hypsibius dujardini.</title>
        <authorList>
            <person name="Yoshida Y."/>
            <person name="Koutsovoulos G."/>
            <person name="Laetsch D."/>
            <person name="Stevens L."/>
            <person name="Kumar S."/>
            <person name="Horikawa D."/>
            <person name="Ishino K."/>
            <person name="Komine S."/>
            <person name="Tomita M."/>
            <person name="Blaxter M."/>
            <person name="Arakawa K."/>
        </authorList>
    </citation>
    <scope>NUCLEOTIDE SEQUENCE [LARGE SCALE GENOMIC DNA]</scope>
    <source>
        <strain evidence="3">Z151</strain>
    </source>
</reference>
<dbReference type="Proteomes" id="UP000192578">
    <property type="component" value="Unassembled WGS sequence"/>
</dbReference>
<evidence type="ECO:0000313" key="2">
    <source>
        <dbReference type="EMBL" id="OQV15765.1"/>
    </source>
</evidence>
<keyword evidence="3" id="KW-1185">Reference proteome</keyword>
<sequence length="141" mass="15930">MFHKTKVRRSQEIVFWNLTVRTPQVISPPVQEDEVGTAVISRALKRPEMMKAFLSRRTWWSSRPAVHHEPGPGSTRLTEISQRGAHPVDEPTKPAVVPSRVGQDGGGVFGGKKVPKPRPKEGKLPWIALARRLCSTFMMWR</sequence>
<dbReference type="EMBL" id="MTYJ01000083">
    <property type="protein sequence ID" value="OQV15765.1"/>
    <property type="molecule type" value="Genomic_DNA"/>
</dbReference>
<name>A0A1W0WKN4_HYPEX</name>
<dbReference type="AlphaFoldDB" id="A0A1W0WKN4"/>
<feature type="region of interest" description="Disordered" evidence="1">
    <location>
        <begin position="63"/>
        <end position="117"/>
    </location>
</feature>